<evidence type="ECO:0000259" key="1">
    <source>
        <dbReference type="Pfam" id="PF07762"/>
    </source>
</evidence>
<dbReference type="EnsemblPlants" id="TraesCS3B02G153300.1">
    <property type="protein sequence ID" value="TraesCS3B02G153300.1.cds1"/>
    <property type="gene ID" value="TraesCS3B02G153300"/>
</dbReference>
<dbReference type="AlphaFoldDB" id="A0A3B6FM35"/>
<dbReference type="Gramene" id="TraesCS3B02G153300.1">
    <property type="protein sequence ID" value="TraesCS3B02G153300.1.cds1"/>
    <property type="gene ID" value="TraesCS3B02G153300"/>
</dbReference>
<keyword evidence="3" id="KW-1185">Reference proteome</keyword>
<feature type="domain" description="DUF1618" evidence="1">
    <location>
        <begin position="270"/>
        <end position="407"/>
    </location>
</feature>
<sequence>MVLPWRTIVKACARSRSTMSLKGYDEASLRPPAADDDAAASDSDWDWGEVLLDRAAYMADKENHTTADCQFTRDLDGKQINLRVTLCLAQPPRVSHFCCLAHCPADHGKEEEEEDTPRLFVGEPWMIATDGELALFTLCHGDDRCSRIRIGNHDYFVYYSAPSPSGKPRLTRLPQLSDGMLPTMGTLCFCASDIGIMRYCRSNNEDDADAYRIATLAYDYFCPDHSGYYLCTYDSEASFWSRRPAASPQPPPPDDYSCDMVIAIDGVMGWVDLWRGMLLCDVLADDTPCTPLCYLPLPKPRQPRNHLPLGTDMAYHFRDIVSVKDSGIIRFVDLQVHAEPGRRSQTPSGWTVVTWTLEGLDGGLGLDDLRFKEEYQLSSREISNYRLPQSLFVCKPILSSHEDGVLYLLTNASSQDVEGDCC</sequence>
<accession>A0A3B6FM35</accession>
<dbReference type="Gramene" id="TraesCS3B03G0365500.1">
    <property type="protein sequence ID" value="TraesCS3B03G0365500.1.CDS1"/>
    <property type="gene ID" value="TraesCS3B03G0365500"/>
</dbReference>
<dbReference type="Pfam" id="PF07762">
    <property type="entry name" value="DUF1618"/>
    <property type="match status" value="1"/>
</dbReference>
<organism evidence="2">
    <name type="scientific">Triticum aestivum</name>
    <name type="common">Wheat</name>
    <dbReference type="NCBI Taxonomy" id="4565"/>
    <lineage>
        <taxon>Eukaryota</taxon>
        <taxon>Viridiplantae</taxon>
        <taxon>Streptophyta</taxon>
        <taxon>Embryophyta</taxon>
        <taxon>Tracheophyta</taxon>
        <taxon>Spermatophyta</taxon>
        <taxon>Magnoliopsida</taxon>
        <taxon>Liliopsida</taxon>
        <taxon>Poales</taxon>
        <taxon>Poaceae</taxon>
        <taxon>BOP clade</taxon>
        <taxon>Pooideae</taxon>
        <taxon>Triticodae</taxon>
        <taxon>Triticeae</taxon>
        <taxon>Triticinae</taxon>
        <taxon>Triticum</taxon>
    </lineage>
</organism>
<name>A0A3B6FM35_WHEAT</name>
<reference evidence="2" key="2">
    <citation type="submission" date="2018-10" db="UniProtKB">
        <authorList>
            <consortium name="EnsemblPlants"/>
        </authorList>
    </citation>
    <scope>IDENTIFICATION</scope>
</reference>
<dbReference type="InterPro" id="IPR011676">
    <property type="entry name" value="DUF1618"/>
</dbReference>
<protein>
    <recommendedName>
        <fullName evidence="1">DUF1618 domain-containing protein</fullName>
    </recommendedName>
</protein>
<reference evidence="2" key="1">
    <citation type="submission" date="2018-08" db="EMBL/GenBank/DDBJ databases">
        <authorList>
            <person name="Rossello M."/>
        </authorList>
    </citation>
    <scope>NUCLEOTIDE SEQUENCE [LARGE SCALE GENOMIC DNA]</scope>
    <source>
        <strain evidence="2">cv. Chinese Spring</strain>
    </source>
</reference>
<evidence type="ECO:0000313" key="3">
    <source>
        <dbReference type="Proteomes" id="UP000019116"/>
    </source>
</evidence>
<proteinExistence type="predicted"/>
<dbReference type="PANTHER" id="PTHR33074:SF74">
    <property type="entry name" value="DUF1618 DOMAIN-CONTAINING PROTEIN"/>
    <property type="match status" value="1"/>
</dbReference>
<evidence type="ECO:0000313" key="2">
    <source>
        <dbReference type="EnsemblPlants" id="TraesCS3B02G153300.1.cds1"/>
    </source>
</evidence>
<dbReference type="Proteomes" id="UP000019116">
    <property type="component" value="Chromosome 3B"/>
</dbReference>
<dbReference type="PANTHER" id="PTHR33074">
    <property type="entry name" value="EXPRESSED PROTEIN-RELATED"/>
    <property type="match status" value="1"/>
</dbReference>